<evidence type="ECO:0000256" key="7">
    <source>
        <dbReference type="ARBA" id="ARBA00023012"/>
    </source>
</evidence>
<reference evidence="10" key="2">
    <citation type="submission" date="2020-09" db="EMBL/GenBank/DDBJ databases">
        <authorList>
            <person name="Sun Q."/>
            <person name="Zhou Y."/>
        </authorList>
    </citation>
    <scope>NUCLEOTIDE SEQUENCE</scope>
    <source>
        <strain evidence="10">CGMCC 1.15519</strain>
    </source>
</reference>
<comment type="caution">
    <text evidence="10">The sequence shown here is derived from an EMBL/GenBank/DDBJ whole genome shotgun (WGS) entry which is preliminary data.</text>
</comment>
<dbReference type="PRINTS" id="PR00344">
    <property type="entry name" value="BCTRLSENSOR"/>
</dbReference>
<dbReference type="SUPFAM" id="SSF55874">
    <property type="entry name" value="ATPase domain of HSP90 chaperone/DNA topoisomerase II/histidine kinase"/>
    <property type="match status" value="1"/>
</dbReference>
<organism evidence="10 11">
    <name type="scientific">Sandarakinorhabdus glacialis</name>
    <dbReference type="NCBI Taxonomy" id="1614636"/>
    <lineage>
        <taxon>Bacteria</taxon>
        <taxon>Pseudomonadati</taxon>
        <taxon>Pseudomonadota</taxon>
        <taxon>Alphaproteobacteria</taxon>
        <taxon>Sphingomonadales</taxon>
        <taxon>Sphingosinicellaceae</taxon>
        <taxon>Sandarakinorhabdus</taxon>
    </lineage>
</organism>
<feature type="domain" description="Histidine kinase" evidence="9">
    <location>
        <begin position="231"/>
        <end position="445"/>
    </location>
</feature>
<dbReference type="PROSITE" id="PS50109">
    <property type="entry name" value="HIS_KIN"/>
    <property type="match status" value="1"/>
</dbReference>
<dbReference type="InterPro" id="IPR004358">
    <property type="entry name" value="Sig_transdc_His_kin-like_C"/>
</dbReference>
<evidence type="ECO:0000256" key="5">
    <source>
        <dbReference type="ARBA" id="ARBA00022777"/>
    </source>
</evidence>
<protein>
    <recommendedName>
        <fullName evidence="2">histidine kinase</fullName>
        <ecNumber evidence="2">2.7.13.3</ecNumber>
    </recommendedName>
</protein>
<dbReference type="InterPro" id="IPR005467">
    <property type="entry name" value="His_kinase_dom"/>
</dbReference>
<feature type="transmembrane region" description="Helical" evidence="8">
    <location>
        <begin position="12"/>
        <end position="31"/>
    </location>
</feature>
<dbReference type="AlphaFoldDB" id="A0A916ZJA9"/>
<dbReference type="EC" id="2.7.13.3" evidence="2"/>
<keyword evidence="11" id="KW-1185">Reference proteome</keyword>
<evidence type="ECO:0000256" key="1">
    <source>
        <dbReference type="ARBA" id="ARBA00000085"/>
    </source>
</evidence>
<dbReference type="SMART" id="SM00387">
    <property type="entry name" value="HATPase_c"/>
    <property type="match status" value="1"/>
</dbReference>
<sequence length="445" mass="47583">MKRGPIHRFEFGLALRLTGMALLILASGWTWSQPGLVAARIVAGILVIVAAADLWHYLDRTNRAVARFIEAVRFDDFSQRFTLGKGGGFEALGRALDNAVIELGRRRSLAADEARFLAAVVDDAPVPLLMIQGGDHVTLLNKAARRQFGTIDVTRLPDFARLGPEFVAALGMAPAGRRLTRLLKDGIAQRVIIESARIDRLGEDIRIVSVMPVQKVLGSAEMAAQSDLVRVLTHEIMNSLTPVTSLARTAADLLAAADLGGREDLADVKAAIDTVARRAEGMHRFVESYRAFARPPEVRRQRFAAAPWADEIARLFAADPTGALADLQRLIPPNAAIDGDPELLAQLCLNLLRNGAAAATGAGTPPRLTLAVTPGEPGATLIEVGDNGPGIPPDRRNDIFLPFYTTRADGHGVGLSFVHQVVIAHGGSIAVDDAPGGGARFRAFI</sequence>
<comment type="catalytic activity">
    <reaction evidence="1">
        <text>ATP + protein L-histidine = ADP + protein N-phospho-L-histidine.</text>
        <dbReference type="EC" id="2.7.13.3"/>
    </reaction>
</comment>
<accession>A0A916ZJA9</accession>
<keyword evidence="3" id="KW-0808">Transferase</keyword>
<dbReference type="GO" id="GO:0000160">
    <property type="term" value="P:phosphorelay signal transduction system"/>
    <property type="evidence" value="ECO:0007669"/>
    <property type="project" value="UniProtKB-KW"/>
</dbReference>
<dbReference type="Gene3D" id="3.30.565.10">
    <property type="entry name" value="Histidine kinase-like ATPase, C-terminal domain"/>
    <property type="match status" value="1"/>
</dbReference>
<dbReference type="PANTHER" id="PTHR43065:SF46">
    <property type="entry name" value="C4-DICARBOXYLATE TRANSPORT SENSOR PROTEIN DCTB"/>
    <property type="match status" value="1"/>
</dbReference>
<dbReference type="InterPro" id="IPR036890">
    <property type="entry name" value="HATPase_C_sf"/>
</dbReference>
<keyword evidence="8" id="KW-0472">Membrane</keyword>
<evidence type="ECO:0000259" key="9">
    <source>
        <dbReference type="PROSITE" id="PS50109"/>
    </source>
</evidence>
<evidence type="ECO:0000256" key="8">
    <source>
        <dbReference type="SAM" id="Phobius"/>
    </source>
</evidence>
<dbReference type="RefSeq" id="WP_188761165.1">
    <property type="nucleotide sequence ID" value="NZ_BMJM01000001.1"/>
</dbReference>
<keyword evidence="8" id="KW-0812">Transmembrane</keyword>
<evidence type="ECO:0000256" key="3">
    <source>
        <dbReference type="ARBA" id="ARBA00022679"/>
    </source>
</evidence>
<dbReference type="EMBL" id="BMJM01000001">
    <property type="protein sequence ID" value="GGE00390.1"/>
    <property type="molecule type" value="Genomic_DNA"/>
</dbReference>
<evidence type="ECO:0000256" key="6">
    <source>
        <dbReference type="ARBA" id="ARBA00022840"/>
    </source>
</evidence>
<dbReference type="Proteomes" id="UP000635071">
    <property type="component" value="Unassembled WGS sequence"/>
</dbReference>
<name>A0A916ZJA9_9SPHN</name>
<evidence type="ECO:0000256" key="4">
    <source>
        <dbReference type="ARBA" id="ARBA00022741"/>
    </source>
</evidence>
<evidence type="ECO:0000313" key="10">
    <source>
        <dbReference type="EMBL" id="GGE00390.1"/>
    </source>
</evidence>
<keyword evidence="7" id="KW-0902">Two-component regulatory system</keyword>
<evidence type="ECO:0000256" key="2">
    <source>
        <dbReference type="ARBA" id="ARBA00012438"/>
    </source>
</evidence>
<keyword evidence="8" id="KW-1133">Transmembrane helix</keyword>
<keyword evidence="5 10" id="KW-0418">Kinase</keyword>
<proteinExistence type="predicted"/>
<dbReference type="PANTHER" id="PTHR43065">
    <property type="entry name" value="SENSOR HISTIDINE KINASE"/>
    <property type="match status" value="1"/>
</dbReference>
<reference evidence="10" key="1">
    <citation type="journal article" date="2014" name="Int. J. Syst. Evol. Microbiol.">
        <title>Complete genome sequence of Corynebacterium casei LMG S-19264T (=DSM 44701T), isolated from a smear-ripened cheese.</title>
        <authorList>
            <consortium name="US DOE Joint Genome Institute (JGI-PGF)"/>
            <person name="Walter F."/>
            <person name="Albersmeier A."/>
            <person name="Kalinowski J."/>
            <person name="Ruckert C."/>
        </authorList>
    </citation>
    <scope>NUCLEOTIDE SEQUENCE</scope>
    <source>
        <strain evidence="10">CGMCC 1.15519</strain>
    </source>
</reference>
<dbReference type="GO" id="GO:0005524">
    <property type="term" value="F:ATP binding"/>
    <property type="evidence" value="ECO:0007669"/>
    <property type="project" value="UniProtKB-KW"/>
</dbReference>
<gene>
    <name evidence="10" type="ORF">GCM10011529_03260</name>
</gene>
<dbReference type="InterPro" id="IPR003594">
    <property type="entry name" value="HATPase_dom"/>
</dbReference>
<dbReference type="Pfam" id="PF02518">
    <property type="entry name" value="HATPase_c"/>
    <property type="match status" value="1"/>
</dbReference>
<feature type="transmembrane region" description="Helical" evidence="8">
    <location>
        <begin position="37"/>
        <end position="58"/>
    </location>
</feature>
<evidence type="ECO:0000313" key="11">
    <source>
        <dbReference type="Proteomes" id="UP000635071"/>
    </source>
</evidence>
<keyword evidence="6" id="KW-0067">ATP-binding</keyword>
<dbReference type="GO" id="GO:0004673">
    <property type="term" value="F:protein histidine kinase activity"/>
    <property type="evidence" value="ECO:0007669"/>
    <property type="project" value="UniProtKB-EC"/>
</dbReference>
<keyword evidence="4" id="KW-0547">Nucleotide-binding</keyword>